<name>A0A1W2E8T8_9SPHI</name>
<organism evidence="1 2">
    <name type="scientific">Pedobacter africanus</name>
    <dbReference type="NCBI Taxonomy" id="151894"/>
    <lineage>
        <taxon>Bacteria</taxon>
        <taxon>Pseudomonadati</taxon>
        <taxon>Bacteroidota</taxon>
        <taxon>Sphingobacteriia</taxon>
        <taxon>Sphingobacteriales</taxon>
        <taxon>Sphingobacteriaceae</taxon>
        <taxon>Pedobacter</taxon>
    </lineage>
</organism>
<dbReference type="InterPro" id="IPR021109">
    <property type="entry name" value="Peptidase_aspartic_dom_sf"/>
</dbReference>
<proteinExistence type="predicted"/>
<keyword evidence="1" id="KW-0645">Protease</keyword>
<protein>
    <submittedName>
        <fullName evidence="1">Aspartyl protease</fullName>
    </submittedName>
</protein>
<dbReference type="OrthoDB" id="7433208at2"/>
<dbReference type="RefSeq" id="WP_084241321.1">
    <property type="nucleotide sequence ID" value="NZ_FWXT01000005.1"/>
</dbReference>
<reference evidence="2" key="1">
    <citation type="submission" date="2017-04" db="EMBL/GenBank/DDBJ databases">
        <authorList>
            <person name="Varghese N."/>
            <person name="Submissions S."/>
        </authorList>
    </citation>
    <scope>NUCLEOTIDE SEQUENCE [LARGE SCALE GENOMIC DNA]</scope>
    <source>
        <strain evidence="2">DSM 12126</strain>
    </source>
</reference>
<sequence>MRTIAVPLTLINLQDDGFHLLVEIVVFGQKLLAVVDTGASRSVFDKSFIESNIKGLEHTEEAHATTLFTTSSTLQASIPKIKIGSLILKDYEAVALDLNAVNQAYEGLGHPTIMAIIGGDLLLKYHATINYRKMKLFLYKT</sequence>
<dbReference type="InterPro" id="IPR001969">
    <property type="entry name" value="Aspartic_peptidase_AS"/>
</dbReference>
<dbReference type="GO" id="GO:0004190">
    <property type="term" value="F:aspartic-type endopeptidase activity"/>
    <property type="evidence" value="ECO:0007669"/>
    <property type="project" value="InterPro"/>
</dbReference>
<dbReference type="Gene3D" id="2.40.70.10">
    <property type="entry name" value="Acid Proteases"/>
    <property type="match status" value="1"/>
</dbReference>
<dbReference type="EMBL" id="FWXT01000005">
    <property type="protein sequence ID" value="SMD05852.1"/>
    <property type="molecule type" value="Genomic_DNA"/>
</dbReference>
<keyword evidence="2" id="KW-1185">Reference proteome</keyword>
<dbReference type="SUPFAM" id="SSF50630">
    <property type="entry name" value="Acid proteases"/>
    <property type="match status" value="1"/>
</dbReference>
<dbReference type="STRING" id="151894.SAMN04488524_4529"/>
<dbReference type="Proteomes" id="UP000192756">
    <property type="component" value="Unassembled WGS sequence"/>
</dbReference>
<keyword evidence="1" id="KW-0378">Hydrolase</keyword>
<gene>
    <name evidence="1" type="ORF">SAMN04488524_4529</name>
</gene>
<evidence type="ECO:0000313" key="1">
    <source>
        <dbReference type="EMBL" id="SMD05852.1"/>
    </source>
</evidence>
<evidence type="ECO:0000313" key="2">
    <source>
        <dbReference type="Proteomes" id="UP000192756"/>
    </source>
</evidence>
<accession>A0A1W2E8T8</accession>
<dbReference type="GO" id="GO:0006508">
    <property type="term" value="P:proteolysis"/>
    <property type="evidence" value="ECO:0007669"/>
    <property type="project" value="UniProtKB-KW"/>
</dbReference>
<dbReference type="AlphaFoldDB" id="A0A1W2E8T8"/>
<dbReference type="Pfam" id="PF13650">
    <property type="entry name" value="Asp_protease_2"/>
    <property type="match status" value="1"/>
</dbReference>
<dbReference type="PROSITE" id="PS00141">
    <property type="entry name" value="ASP_PROTEASE"/>
    <property type="match status" value="1"/>
</dbReference>